<keyword evidence="1" id="KW-0812">Transmembrane</keyword>
<name>A0ABV7XH80_9GAMM</name>
<evidence type="ECO:0000313" key="4">
    <source>
        <dbReference type="Proteomes" id="UP001595705"/>
    </source>
</evidence>
<keyword evidence="1" id="KW-1133">Transmembrane helix</keyword>
<evidence type="ECO:0000256" key="1">
    <source>
        <dbReference type="SAM" id="Phobius"/>
    </source>
</evidence>
<dbReference type="Pfam" id="PF13386">
    <property type="entry name" value="DsbD_2"/>
    <property type="match status" value="1"/>
</dbReference>
<dbReference type="RefSeq" id="WP_386742624.1">
    <property type="nucleotide sequence ID" value="NZ_JBHRYA010000003.1"/>
</dbReference>
<feature type="domain" description="Urease accessory protein UreH-like transmembrane" evidence="2">
    <location>
        <begin position="10"/>
        <end position="210"/>
    </location>
</feature>
<keyword evidence="1" id="KW-0472">Membrane</keyword>
<organism evidence="3 4">
    <name type="scientific">Luteimonas soli</name>
    <dbReference type="NCBI Taxonomy" id="1648966"/>
    <lineage>
        <taxon>Bacteria</taxon>
        <taxon>Pseudomonadati</taxon>
        <taxon>Pseudomonadota</taxon>
        <taxon>Gammaproteobacteria</taxon>
        <taxon>Lysobacterales</taxon>
        <taxon>Lysobacteraceae</taxon>
        <taxon>Luteimonas</taxon>
    </lineage>
</organism>
<feature type="transmembrane region" description="Helical" evidence="1">
    <location>
        <begin position="197"/>
        <end position="220"/>
    </location>
</feature>
<evidence type="ECO:0000259" key="2">
    <source>
        <dbReference type="Pfam" id="PF13386"/>
    </source>
</evidence>
<reference evidence="4" key="1">
    <citation type="journal article" date="2019" name="Int. J. Syst. Evol. Microbiol.">
        <title>The Global Catalogue of Microorganisms (GCM) 10K type strain sequencing project: providing services to taxonomists for standard genome sequencing and annotation.</title>
        <authorList>
            <consortium name="The Broad Institute Genomics Platform"/>
            <consortium name="The Broad Institute Genome Sequencing Center for Infectious Disease"/>
            <person name="Wu L."/>
            <person name="Ma J."/>
        </authorList>
    </citation>
    <scope>NUCLEOTIDE SEQUENCE [LARGE SCALE GENOMIC DNA]</scope>
    <source>
        <strain evidence="4">KCTC 42441</strain>
    </source>
</reference>
<evidence type="ECO:0000313" key="3">
    <source>
        <dbReference type="EMBL" id="MFC3715516.1"/>
    </source>
</evidence>
<accession>A0ABV7XH80</accession>
<protein>
    <submittedName>
        <fullName evidence="3">Sulfite exporter TauE/SafE family protein</fullName>
    </submittedName>
</protein>
<feature type="transmembrane region" description="Helical" evidence="1">
    <location>
        <begin position="139"/>
        <end position="160"/>
    </location>
</feature>
<keyword evidence="4" id="KW-1185">Reference proteome</keyword>
<dbReference type="Proteomes" id="UP001595705">
    <property type="component" value="Unassembled WGS sequence"/>
</dbReference>
<proteinExistence type="predicted"/>
<dbReference type="PANTHER" id="PTHR42208">
    <property type="entry name" value="HEAVY METAL TRANSPORTER-RELATED"/>
    <property type="match status" value="1"/>
</dbReference>
<sequence>MPIDWPVLLAALLSGLTGGLHCAAMCGGIATSFPAMGPRGDLRYVIEPNLGRVLGYVIAGAVAGGIGGGIVAVARSPWLGVGLRAAVGLVLVVAAVRLLDSRGRLAFLRGNGAMWRWLRPLQRRLLPANTHARRIGLGVLWGWLPCGLSTTLLAAAWLQADARNGALTMAAFGLGTLPTMLPLTWSGARLKLWLQHGHWRIAAALLILVAGLLTIAAPWLMHVPALHDTLAALGCTPAPI</sequence>
<feature type="transmembrane region" description="Helical" evidence="1">
    <location>
        <begin position="166"/>
        <end position="185"/>
    </location>
</feature>
<feature type="transmembrane region" description="Helical" evidence="1">
    <location>
        <begin position="78"/>
        <end position="99"/>
    </location>
</feature>
<dbReference type="EMBL" id="JBHRYA010000003">
    <property type="protein sequence ID" value="MFC3715516.1"/>
    <property type="molecule type" value="Genomic_DNA"/>
</dbReference>
<feature type="transmembrane region" description="Helical" evidence="1">
    <location>
        <begin position="53"/>
        <end position="72"/>
    </location>
</feature>
<dbReference type="InterPro" id="IPR039447">
    <property type="entry name" value="UreH-like_TM_dom"/>
</dbReference>
<comment type="caution">
    <text evidence="3">The sequence shown here is derived from an EMBL/GenBank/DDBJ whole genome shotgun (WGS) entry which is preliminary data.</text>
</comment>
<feature type="transmembrane region" description="Helical" evidence="1">
    <location>
        <begin position="6"/>
        <end position="33"/>
    </location>
</feature>
<gene>
    <name evidence="3" type="ORF">ACFONC_05055</name>
</gene>
<dbReference type="PANTHER" id="PTHR42208:SF1">
    <property type="entry name" value="HEAVY METAL TRANSPORTER"/>
    <property type="match status" value="1"/>
</dbReference>